<protein>
    <submittedName>
        <fullName evidence="2">Uncharacterized protein</fullName>
    </submittedName>
</protein>
<evidence type="ECO:0000313" key="2">
    <source>
        <dbReference type="EMBL" id="MPD01368.1"/>
    </source>
</evidence>
<reference evidence="2 3" key="1">
    <citation type="submission" date="2019-05" db="EMBL/GenBank/DDBJ databases">
        <title>Another draft genome of Portunus trituberculatus and its Hox gene families provides insights of decapod evolution.</title>
        <authorList>
            <person name="Jeong J.-H."/>
            <person name="Song I."/>
            <person name="Kim S."/>
            <person name="Choi T."/>
            <person name="Kim D."/>
            <person name="Ryu S."/>
            <person name="Kim W."/>
        </authorList>
    </citation>
    <scope>NUCLEOTIDE SEQUENCE [LARGE SCALE GENOMIC DNA]</scope>
    <source>
        <tissue evidence="2">Muscle</tissue>
    </source>
</reference>
<evidence type="ECO:0000313" key="3">
    <source>
        <dbReference type="Proteomes" id="UP000324222"/>
    </source>
</evidence>
<dbReference type="Proteomes" id="UP000324222">
    <property type="component" value="Unassembled WGS sequence"/>
</dbReference>
<accession>A0A5B7K820</accession>
<comment type="caution">
    <text evidence="2">The sequence shown here is derived from an EMBL/GenBank/DDBJ whole genome shotgun (WGS) entry which is preliminary data.</text>
</comment>
<name>A0A5B7K820_PORTR</name>
<proteinExistence type="predicted"/>
<evidence type="ECO:0000256" key="1">
    <source>
        <dbReference type="SAM" id="MobiDB-lite"/>
    </source>
</evidence>
<feature type="region of interest" description="Disordered" evidence="1">
    <location>
        <begin position="1"/>
        <end position="51"/>
    </location>
</feature>
<keyword evidence="3" id="KW-1185">Reference proteome</keyword>
<dbReference type="AlphaFoldDB" id="A0A5B7K820"/>
<sequence>MPYGEAREDGGELDANKPAFPRGREAAGRPPGALHGPAAPTRPQSPPMAPGGAERLKVLLQLALYRLQVILHCLQVLLQFTSHTFAGTIGVILRLRPKEAQARLQHLHQLLCVFRLPPCLF</sequence>
<feature type="compositionally biased region" description="Basic and acidic residues" evidence="1">
    <location>
        <begin position="1"/>
        <end position="10"/>
    </location>
</feature>
<organism evidence="2 3">
    <name type="scientific">Portunus trituberculatus</name>
    <name type="common">Swimming crab</name>
    <name type="synonym">Neptunus trituberculatus</name>
    <dbReference type="NCBI Taxonomy" id="210409"/>
    <lineage>
        <taxon>Eukaryota</taxon>
        <taxon>Metazoa</taxon>
        <taxon>Ecdysozoa</taxon>
        <taxon>Arthropoda</taxon>
        <taxon>Crustacea</taxon>
        <taxon>Multicrustacea</taxon>
        <taxon>Malacostraca</taxon>
        <taxon>Eumalacostraca</taxon>
        <taxon>Eucarida</taxon>
        <taxon>Decapoda</taxon>
        <taxon>Pleocyemata</taxon>
        <taxon>Brachyura</taxon>
        <taxon>Eubrachyura</taxon>
        <taxon>Portunoidea</taxon>
        <taxon>Portunidae</taxon>
        <taxon>Portuninae</taxon>
        <taxon>Portunus</taxon>
    </lineage>
</organism>
<dbReference type="EMBL" id="VSRR010126873">
    <property type="protein sequence ID" value="MPD01368.1"/>
    <property type="molecule type" value="Genomic_DNA"/>
</dbReference>
<gene>
    <name evidence="2" type="ORF">E2C01_096891</name>
</gene>